<evidence type="ECO:0000313" key="3">
    <source>
        <dbReference type="Proteomes" id="UP000663722"/>
    </source>
</evidence>
<reference evidence="2" key="1">
    <citation type="journal article" date="2021" name="Microb. Physiol.">
        <title>Proteogenomic Insights into the Physiology of Marine, Sulfate-Reducing, Filamentous Desulfonema limicola and Desulfonema magnum.</title>
        <authorList>
            <person name="Schnaars V."/>
            <person name="Wohlbrand L."/>
            <person name="Scheve S."/>
            <person name="Hinrichs C."/>
            <person name="Reinhardt R."/>
            <person name="Rabus R."/>
        </authorList>
    </citation>
    <scope>NUCLEOTIDE SEQUENCE</scope>
    <source>
        <strain evidence="2">4be13</strain>
    </source>
</reference>
<dbReference type="EMBL" id="CP061800">
    <property type="protein sequence ID" value="QTA84216.1"/>
    <property type="molecule type" value="Genomic_DNA"/>
</dbReference>
<dbReference type="Proteomes" id="UP000663722">
    <property type="component" value="Chromosome"/>
</dbReference>
<accession>A0A975BF37</accession>
<dbReference type="InterPro" id="IPR038475">
    <property type="entry name" value="RecG_C_sf"/>
</dbReference>
<evidence type="ECO:0000313" key="2">
    <source>
        <dbReference type="EMBL" id="QTA84216.1"/>
    </source>
</evidence>
<dbReference type="PANTHER" id="PTHR30595">
    <property type="entry name" value="GLPR-RELATED TRANSCRIPTIONAL REPRESSOR"/>
    <property type="match status" value="1"/>
</dbReference>
<dbReference type="Pfam" id="PF13749">
    <property type="entry name" value="HATPase_c_4"/>
    <property type="match status" value="1"/>
</dbReference>
<dbReference type="Pfam" id="PF04326">
    <property type="entry name" value="SLFN_AlbA_2"/>
    <property type="match status" value="1"/>
</dbReference>
<dbReference type="Gene3D" id="3.30.950.30">
    <property type="entry name" value="Schlafen, AAA domain"/>
    <property type="match status" value="1"/>
</dbReference>
<feature type="domain" description="Schlafen AlbA-2" evidence="1">
    <location>
        <begin position="14"/>
        <end position="123"/>
    </location>
</feature>
<dbReference type="InterPro" id="IPR038461">
    <property type="entry name" value="Schlafen_AlbA_2_dom_sf"/>
</dbReference>
<protein>
    <submittedName>
        <fullName evidence="2">Schlafen AAA domain-containing protein</fullName>
    </submittedName>
</protein>
<organism evidence="2 3">
    <name type="scientific">Desulfonema magnum</name>
    <dbReference type="NCBI Taxonomy" id="45655"/>
    <lineage>
        <taxon>Bacteria</taxon>
        <taxon>Pseudomonadati</taxon>
        <taxon>Thermodesulfobacteriota</taxon>
        <taxon>Desulfobacteria</taxon>
        <taxon>Desulfobacterales</taxon>
        <taxon>Desulfococcaceae</taxon>
        <taxon>Desulfonema</taxon>
    </lineage>
</organism>
<name>A0A975BF37_9BACT</name>
<keyword evidence="3" id="KW-1185">Reference proteome</keyword>
<dbReference type="Gene3D" id="3.30.565.60">
    <property type="match status" value="1"/>
</dbReference>
<dbReference type="AlphaFoldDB" id="A0A975BF37"/>
<dbReference type="RefSeq" id="WP_207680805.1">
    <property type="nucleotide sequence ID" value="NZ_CP061800.1"/>
</dbReference>
<sequence>MKSDELKKLVSSGESENLEFKRSTGQRSQATKTVCAMLNGLGGFVLFGVGDTGRIRGQKVSSKTLEDIARELRRIEPPAFPDMETITLEDGNAVIALRVSGGGGPYTYDGRPYIRQGPATEIMPQQRYERLLLERMHGSHRWENQIAAGFSIDDLDEAEIIRTVKEAIRRNRLDASATQEPEDMLRGLGLTIKGELLNAAMVLFARSESLLPGYPQCLLKMARLRGPGKTEFDDIRQKYGNAFAIFKWAQQFYIDHLPVAAHFPPGSFEREDEPLYPTEALREALANAICHRDYSIAGGCVSIAIYDDRLEISSDGILPFGLTPEELFRPHRSLPWNPLIARAFYLRGIIETWGRGTLRMREVTLAAGLPEPEIRCGTGEVSVVFRPSESRLHRRMSYPGAESARVGKKSLGSFFRGAGFQIRQWLEIRGKRRYSDK</sequence>
<dbReference type="PANTHER" id="PTHR30595:SF6">
    <property type="entry name" value="SCHLAFEN ALBA-2 DOMAIN-CONTAINING PROTEIN"/>
    <property type="match status" value="1"/>
</dbReference>
<dbReference type="KEGG" id="dmm:dnm_002100"/>
<proteinExistence type="predicted"/>
<dbReference type="InterPro" id="IPR007421">
    <property type="entry name" value="Schlafen_AlbA_2_dom"/>
</dbReference>
<evidence type="ECO:0000259" key="1">
    <source>
        <dbReference type="Pfam" id="PF04326"/>
    </source>
</evidence>
<gene>
    <name evidence="2" type="ORF">dnm_002100</name>
</gene>